<dbReference type="EMBL" id="MU155143">
    <property type="protein sequence ID" value="KAF9484460.1"/>
    <property type="molecule type" value="Genomic_DNA"/>
</dbReference>
<gene>
    <name evidence="2" type="ORF">BDN70DRAFT_825533</name>
</gene>
<reference evidence="2" key="1">
    <citation type="submission" date="2020-11" db="EMBL/GenBank/DDBJ databases">
        <authorList>
            <consortium name="DOE Joint Genome Institute"/>
            <person name="Ahrendt S."/>
            <person name="Riley R."/>
            <person name="Andreopoulos W."/>
            <person name="Labutti K."/>
            <person name="Pangilinan J."/>
            <person name="Ruiz-Duenas F.J."/>
            <person name="Barrasa J.M."/>
            <person name="Sanchez-Garcia M."/>
            <person name="Camarero S."/>
            <person name="Miyauchi S."/>
            <person name="Serrano A."/>
            <person name="Linde D."/>
            <person name="Babiker R."/>
            <person name="Drula E."/>
            <person name="Ayuso-Fernandez I."/>
            <person name="Pacheco R."/>
            <person name="Padilla G."/>
            <person name="Ferreira P."/>
            <person name="Barriuso J."/>
            <person name="Kellner H."/>
            <person name="Castanera R."/>
            <person name="Alfaro M."/>
            <person name="Ramirez L."/>
            <person name="Pisabarro A.G."/>
            <person name="Kuo A."/>
            <person name="Tritt A."/>
            <person name="Lipzen A."/>
            <person name="He G."/>
            <person name="Yan M."/>
            <person name="Ng V."/>
            <person name="Cullen D."/>
            <person name="Martin F."/>
            <person name="Rosso M.-N."/>
            <person name="Henrissat B."/>
            <person name="Hibbett D."/>
            <person name="Martinez A.T."/>
            <person name="Grigoriev I.V."/>
        </authorList>
    </citation>
    <scope>NUCLEOTIDE SEQUENCE</scope>
    <source>
        <strain evidence="2">CIRM-BRFM 674</strain>
    </source>
</reference>
<dbReference type="AlphaFoldDB" id="A0A9P5ZCM7"/>
<dbReference type="Proteomes" id="UP000807469">
    <property type="component" value="Unassembled WGS sequence"/>
</dbReference>
<feature type="region of interest" description="Disordered" evidence="1">
    <location>
        <begin position="188"/>
        <end position="245"/>
    </location>
</feature>
<proteinExistence type="predicted"/>
<feature type="region of interest" description="Disordered" evidence="1">
    <location>
        <begin position="409"/>
        <end position="432"/>
    </location>
</feature>
<sequence length="503" mass="54814">MASLSEQIDRLATNTRAIAATVQRIAPPDAPAVFTRAVLHTHLGDLIRDVDPSELGLFSLVKPPSNGTYNKDGHPTQDPEVRRVEFATATPLRRQAPRREEKQEIEPEVYAHAALKYIDQYEPIRPMPRAYDQIVSILNRLNAVRANINALNTSLEQAIPADKAPTMKARVEEEERRVKELQARIASLKKEGSSQIQKPGIRVRNERSESSKPKPAPKPPAAPPNPPSPSSPQEEKFWGPKGEPSRTLRFTENLLDEDVNIGDVSSASFGTPLAIPSQVPRLSLFASSNLGDEPTIREFPPSEQVGSMGNIEKSGTDRTPTPQPSSPGIPETPPPAQLVVEVTKTQPPLPTETPTTRQRKVKISLELEKIVAKIWATVSDVIIPPNRDSPTLSVPETIAYLQNLSEQIPAPDSPIASSASTTTAEGGGPPNAQQVQTAYLLTMLLSSPQYSIPLNQAKENLALKAKSSGIIGQGTTRVLFSCVAKRLVKIDRGGREQIVKFDI</sequence>
<organism evidence="2 3">
    <name type="scientific">Pholiota conissans</name>
    <dbReference type="NCBI Taxonomy" id="109636"/>
    <lineage>
        <taxon>Eukaryota</taxon>
        <taxon>Fungi</taxon>
        <taxon>Dikarya</taxon>
        <taxon>Basidiomycota</taxon>
        <taxon>Agaricomycotina</taxon>
        <taxon>Agaricomycetes</taxon>
        <taxon>Agaricomycetidae</taxon>
        <taxon>Agaricales</taxon>
        <taxon>Agaricineae</taxon>
        <taxon>Strophariaceae</taxon>
        <taxon>Pholiota</taxon>
    </lineage>
</organism>
<dbReference type="OrthoDB" id="3262547at2759"/>
<name>A0A9P5ZCM7_9AGAR</name>
<protein>
    <submittedName>
        <fullName evidence="2">Uncharacterized protein</fullName>
    </submittedName>
</protein>
<feature type="region of interest" description="Disordered" evidence="1">
    <location>
        <begin position="293"/>
        <end position="335"/>
    </location>
</feature>
<keyword evidence="3" id="KW-1185">Reference proteome</keyword>
<feature type="compositionally biased region" description="Pro residues" evidence="1">
    <location>
        <begin position="214"/>
        <end position="230"/>
    </location>
</feature>
<evidence type="ECO:0000313" key="3">
    <source>
        <dbReference type="Proteomes" id="UP000807469"/>
    </source>
</evidence>
<evidence type="ECO:0000256" key="1">
    <source>
        <dbReference type="SAM" id="MobiDB-lite"/>
    </source>
</evidence>
<feature type="compositionally biased region" description="Low complexity" evidence="1">
    <location>
        <begin position="409"/>
        <end position="424"/>
    </location>
</feature>
<comment type="caution">
    <text evidence="2">The sequence shown here is derived from an EMBL/GenBank/DDBJ whole genome shotgun (WGS) entry which is preliminary data.</text>
</comment>
<evidence type="ECO:0000313" key="2">
    <source>
        <dbReference type="EMBL" id="KAF9484460.1"/>
    </source>
</evidence>
<feature type="compositionally biased region" description="Basic and acidic residues" evidence="1">
    <location>
        <begin position="233"/>
        <end position="245"/>
    </location>
</feature>
<feature type="compositionally biased region" description="Basic and acidic residues" evidence="1">
    <location>
        <begin position="203"/>
        <end position="212"/>
    </location>
</feature>
<feature type="compositionally biased region" description="Pro residues" evidence="1">
    <location>
        <begin position="321"/>
        <end position="335"/>
    </location>
</feature>
<accession>A0A9P5ZCM7</accession>